<feature type="transmembrane region" description="Helical" evidence="7">
    <location>
        <begin position="184"/>
        <end position="204"/>
    </location>
</feature>
<feature type="transmembrane region" description="Helical" evidence="7">
    <location>
        <begin position="12"/>
        <end position="30"/>
    </location>
</feature>
<gene>
    <name evidence="9" type="ORF">H8E29_14885</name>
</gene>
<name>A0A8J6NKH4_9CHLR</name>
<feature type="domain" description="EamA" evidence="8">
    <location>
        <begin position="154"/>
        <end position="285"/>
    </location>
</feature>
<evidence type="ECO:0000259" key="8">
    <source>
        <dbReference type="Pfam" id="PF00892"/>
    </source>
</evidence>
<feature type="transmembrane region" description="Helical" evidence="7">
    <location>
        <begin position="127"/>
        <end position="146"/>
    </location>
</feature>
<feature type="transmembrane region" description="Helical" evidence="7">
    <location>
        <begin position="244"/>
        <end position="262"/>
    </location>
</feature>
<feature type="transmembrane region" description="Helical" evidence="7">
    <location>
        <begin position="36"/>
        <end position="53"/>
    </location>
</feature>
<comment type="similarity">
    <text evidence="2">Belongs to the EamA transporter family.</text>
</comment>
<evidence type="ECO:0000256" key="4">
    <source>
        <dbReference type="ARBA" id="ARBA00022692"/>
    </source>
</evidence>
<evidence type="ECO:0000313" key="10">
    <source>
        <dbReference type="Proteomes" id="UP000614469"/>
    </source>
</evidence>
<feature type="domain" description="EamA" evidence="8">
    <location>
        <begin position="8"/>
        <end position="144"/>
    </location>
</feature>
<feature type="transmembrane region" description="Helical" evidence="7">
    <location>
        <begin position="73"/>
        <end position="93"/>
    </location>
</feature>
<evidence type="ECO:0000256" key="2">
    <source>
        <dbReference type="ARBA" id="ARBA00007362"/>
    </source>
</evidence>
<keyword evidence="6 7" id="KW-0472">Membrane</keyword>
<reference evidence="9 10" key="1">
    <citation type="submission" date="2020-08" db="EMBL/GenBank/DDBJ databases">
        <title>Bridging the membrane lipid divide: bacteria of the FCB group superphylum have the potential to synthesize archaeal ether lipids.</title>
        <authorList>
            <person name="Villanueva L."/>
            <person name="Von Meijenfeldt F.A.B."/>
            <person name="Westbye A.B."/>
            <person name="Yadav S."/>
            <person name="Hopmans E.C."/>
            <person name="Dutilh B.E."/>
            <person name="Sinninghe Damste J.S."/>
        </authorList>
    </citation>
    <scope>NUCLEOTIDE SEQUENCE [LARGE SCALE GENOMIC DNA]</scope>
    <source>
        <strain evidence="9">NIOZ-UU36</strain>
    </source>
</reference>
<dbReference type="InterPro" id="IPR037185">
    <property type="entry name" value="EmrE-like"/>
</dbReference>
<feature type="transmembrane region" description="Helical" evidence="7">
    <location>
        <begin position="210"/>
        <end position="232"/>
    </location>
</feature>
<keyword evidence="5 7" id="KW-1133">Transmembrane helix</keyword>
<dbReference type="Proteomes" id="UP000614469">
    <property type="component" value="Unassembled WGS sequence"/>
</dbReference>
<keyword evidence="4 7" id="KW-0812">Transmembrane</keyword>
<evidence type="ECO:0000313" key="9">
    <source>
        <dbReference type="EMBL" id="MBC8336545.1"/>
    </source>
</evidence>
<dbReference type="GO" id="GO:0005886">
    <property type="term" value="C:plasma membrane"/>
    <property type="evidence" value="ECO:0007669"/>
    <property type="project" value="UniProtKB-SubCell"/>
</dbReference>
<feature type="transmembrane region" description="Helical" evidence="7">
    <location>
        <begin position="268"/>
        <end position="285"/>
    </location>
</feature>
<dbReference type="InterPro" id="IPR000620">
    <property type="entry name" value="EamA_dom"/>
</dbReference>
<organism evidence="9 10">
    <name type="scientific">Candidatus Desulfolinea nitratireducens</name>
    <dbReference type="NCBI Taxonomy" id="2841698"/>
    <lineage>
        <taxon>Bacteria</taxon>
        <taxon>Bacillati</taxon>
        <taxon>Chloroflexota</taxon>
        <taxon>Anaerolineae</taxon>
        <taxon>Anaerolineales</taxon>
        <taxon>Anaerolineales incertae sedis</taxon>
        <taxon>Candidatus Desulfolinea</taxon>
    </lineage>
</organism>
<feature type="transmembrane region" description="Helical" evidence="7">
    <location>
        <begin position="99"/>
        <end position="120"/>
    </location>
</feature>
<accession>A0A8J6NKH4</accession>
<dbReference type="AlphaFoldDB" id="A0A8J6NKH4"/>
<dbReference type="PANTHER" id="PTHR42920:SF11">
    <property type="entry name" value="INNER MEMBRANE PROTEIN YTFF"/>
    <property type="match status" value="1"/>
</dbReference>
<proteinExistence type="inferred from homology"/>
<evidence type="ECO:0000256" key="1">
    <source>
        <dbReference type="ARBA" id="ARBA00004651"/>
    </source>
</evidence>
<dbReference type="PANTHER" id="PTHR42920">
    <property type="entry name" value="OS03G0707200 PROTEIN-RELATED"/>
    <property type="match status" value="1"/>
</dbReference>
<dbReference type="InterPro" id="IPR051258">
    <property type="entry name" value="Diverse_Substrate_Transporter"/>
</dbReference>
<dbReference type="Pfam" id="PF00892">
    <property type="entry name" value="EamA"/>
    <property type="match status" value="2"/>
</dbReference>
<comment type="subcellular location">
    <subcellularLocation>
        <location evidence="1">Cell membrane</location>
        <topology evidence="1">Multi-pass membrane protein</topology>
    </subcellularLocation>
</comment>
<evidence type="ECO:0000256" key="3">
    <source>
        <dbReference type="ARBA" id="ARBA00022475"/>
    </source>
</evidence>
<evidence type="ECO:0000256" key="7">
    <source>
        <dbReference type="SAM" id="Phobius"/>
    </source>
</evidence>
<evidence type="ECO:0000256" key="6">
    <source>
        <dbReference type="ARBA" id="ARBA00023136"/>
    </source>
</evidence>
<evidence type="ECO:0000256" key="5">
    <source>
        <dbReference type="ARBA" id="ARBA00022989"/>
    </source>
</evidence>
<dbReference type="SUPFAM" id="SSF103481">
    <property type="entry name" value="Multidrug resistance efflux transporter EmrE"/>
    <property type="match status" value="2"/>
</dbReference>
<keyword evidence="3" id="KW-1003">Cell membrane</keyword>
<dbReference type="EMBL" id="JACNJN010000170">
    <property type="protein sequence ID" value="MBC8336545.1"/>
    <property type="molecule type" value="Genomic_DNA"/>
</dbReference>
<feature type="transmembrane region" description="Helical" evidence="7">
    <location>
        <begin position="152"/>
        <end position="172"/>
    </location>
</feature>
<comment type="caution">
    <text evidence="9">The sequence shown here is derived from an EMBL/GenBank/DDBJ whole genome shotgun (WGS) entry which is preliminary data.</text>
</comment>
<protein>
    <submittedName>
        <fullName evidence="9">EamA family transporter</fullName>
    </submittedName>
</protein>
<sequence>MKSNNFPYIIQALLAALFFGISAPLSKLLLGDVNPIFLAAFLYLGSGSGIALIKFAQPSKGKEAGIRKTDIKWLAGAIISGGIAAPIILMLSLEKTPASSASLLLNFEGAATTLIAMLVFREAISRRAWSAILVITLASIIISTNFESGWGLSLGALGVLLATTLWGVDNNFTRNISGKDPLSIVAWKGLVAGIFSFFLALSLGEQIPPLVSILWTLLLGWISYGLSTFLFIRSMRGLGAARTSALYGTSPLAGVLLSIVIFSEMPTIAFVFATLLMLGGAYLLVNEEHQHTHIHTALLHEHGHGHDDPAHGHDLATAAHAGEHQHLAEEHEHDHMPDIHHRHEHDEKSSKQD</sequence>